<keyword evidence="3" id="KW-1185">Reference proteome</keyword>
<evidence type="ECO:0000256" key="1">
    <source>
        <dbReference type="SAM" id="Phobius"/>
    </source>
</evidence>
<proteinExistence type="predicted"/>
<gene>
    <name evidence="2" type="ORF">BDW42DRAFT_13773</name>
</gene>
<keyword evidence="1" id="KW-1133">Transmembrane helix</keyword>
<sequence length="126" mass="14387">MIKITMITKITTGWTVTEPYQSFLYFSLSLFFFFFLIFFDSNFLPQSSACTLFLNGTDVPHPHIPASSLELPFSSHLHLISSSSHLPSSFRLLSPSSFRLTLYRVIYHSSIPPVFSRCRSILSIDL</sequence>
<dbReference type="EMBL" id="KZ559608">
    <property type="protein sequence ID" value="PLN76843.1"/>
    <property type="molecule type" value="Genomic_DNA"/>
</dbReference>
<evidence type="ECO:0000313" key="3">
    <source>
        <dbReference type="Proteomes" id="UP000235023"/>
    </source>
</evidence>
<protein>
    <submittedName>
        <fullName evidence="2">Uncharacterized protein</fullName>
    </submittedName>
</protein>
<dbReference type="Proteomes" id="UP000235023">
    <property type="component" value="Unassembled WGS sequence"/>
</dbReference>
<keyword evidence="1" id="KW-0812">Transmembrane</keyword>
<organism evidence="2 3">
    <name type="scientific">Aspergillus taichungensis</name>
    <dbReference type="NCBI Taxonomy" id="482145"/>
    <lineage>
        <taxon>Eukaryota</taxon>
        <taxon>Fungi</taxon>
        <taxon>Dikarya</taxon>
        <taxon>Ascomycota</taxon>
        <taxon>Pezizomycotina</taxon>
        <taxon>Eurotiomycetes</taxon>
        <taxon>Eurotiomycetidae</taxon>
        <taxon>Eurotiales</taxon>
        <taxon>Aspergillaceae</taxon>
        <taxon>Aspergillus</taxon>
        <taxon>Aspergillus subgen. Circumdati</taxon>
    </lineage>
</organism>
<keyword evidence="1" id="KW-0472">Membrane</keyword>
<evidence type="ECO:0000313" key="2">
    <source>
        <dbReference type="EMBL" id="PLN76843.1"/>
    </source>
</evidence>
<feature type="transmembrane region" description="Helical" evidence="1">
    <location>
        <begin position="20"/>
        <end position="39"/>
    </location>
</feature>
<dbReference type="AlphaFoldDB" id="A0A2J5HIW1"/>
<reference evidence="3" key="1">
    <citation type="submission" date="2017-12" db="EMBL/GenBank/DDBJ databases">
        <authorList>
            <consortium name="DOE Joint Genome Institute"/>
            <person name="Mondo S.J."/>
            <person name="Kjaerbolling I."/>
            <person name="Vesth T.C."/>
            <person name="Frisvad J.C."/>
            <person name="Nybo J.L."/>
            <person name="Theobald S."/>
            <person name="Kuo A."/>
            <person name="Bowyer P."/>
            <person name="Matsuda Y."/>
            <person name="Lyhne E.K."/>
            <person name="Kogle M.E."/>
            <person name="Clum A."/>
            <person name="Lipzen A."/>
            <person name="Salamov A."/>
            <person name="Ngan C.Y."/>
            <person name="Daum C."/>
            <person name="Chiniquy J."/>
            <person name="Barry K."/>
            <person name="LaButti K."/>
            <person name="Haridas S."/>
            <person name="Simmons B.A."/>
            <person name="Magnuson J.K."/>
            <person name="Mortensen U.H."/>
            <person name="Larsen T.O."/>
            <person name="Grigoriev I.V."/>
            <person name="Baker S.E."/>
            <person name="Andersen M.R."/>
            <person name="Nordberg H.P."/>
            <person name="Cantor M.N."/>
            <person name="Hua S.X."/>
        </authorList>
    </citation>
    <scope>NUCLEOTIDE SEQUENCE [LARGE SCALE GENOMIC DNA]</scope>
    <source>
        <strain evidence="3">IBT 19404</strain>
    </source>
</reference>
<name>A0A2J5HIW1_9EURO</name>
<accession>A0A2J5HIW1</accession>